<dbReference type="STRING" id="504474.cu1419"/>
<evidence type="ECO:0000313" key="2">
    <source>
        <dbReference type="Proteomes" id="UP000001727"/>
    </source>
</evidence>
<evidence type="ECO:0000313" key="1">
    <source>
        <dbReference type="EMBL" id="CAQ05379.1"/>
    </source>
</evidence>
<organism evidence="1 2">
    <name type="scientific">Corynebacterium urealyticum (strain ATCC 43042 / DSM 7109)</name>
    <dbReference type="NCBI Taxonomy" id="504474"/>
    <lineage>
        <taxon>Bacteria</taxon>
        <taxon>Bacillati</taxon>
        <taxon>Actinomycetota</taxon>
        <taxon>Actinomycetes</taxon>
        <taxon>Mycobacteriales</taxon>
        <taxon>Corynebacteriaceae</taxon>
        <taxon>Corynebacterium</taxon>
    </lineage>
</organism>
<dbReference type="EMBL" id="AM942444">
    <property type="protein sequence ID" value="CAQ05379.1"/>
    <property type="molecule type" value="Genomic_DNA"/>
</dbReference>
<dbReference type="Proteomes" id="UP000001727">
    <property type="component" value="Chromosome"/>
</dbReference>
<protein>
    <recommendedName>
        <fullName evidence="3">Head-to-tail stopper</fullName>
    </recommendedName>
</protein>
<keyword evidence="2" id="KW-1185">Reference proteome</keyword>
<accession>B1VGS2</accession>
<evidence type="ECO:0008006" key="3">
    <source>
        <dbReference type="Google" id="ProtNLM"/>
    </source>
</evidence>
<dbReference type="AlphaFoldDB" id="B1VGS2"/>
<name>B1VGS2_CORU7</name>
<dbReference type="KEGG" id="cur:cu1419"/>
<gene>
    <name evidence="1" type="ordered locus">cu1419</name>
</gene>
<reference evidence="1 2" key="1">
    <citation type="journal article" date="2008" name="J. Biotechnol.">
        <title>The lifestyle of Corynebacterium urealyticum derived from its complete genome sequence established by pyrosequencing.</title>
        <authorList>
            <person name="Tauch A."/>
            <person name="Trost E."/>
            <person name="Tilker A."/>
            <person name="Ludewig U."/>
            <person name="Schneiker S."/>
            <person name="Goesmann A."/>
            <person name="Arnold W."/>
            <person name="Bekel T."/>
            <person name="Brinkrolf K."/>
            <person name="Brune I."/>
            <person name="Goetker S."/>
            <person name="Kalinowski J."/>
            <person name="Kamp P.-B."/>
            <person name="Lobo F.P."/>
            <person name="Viehoever P."/>
            <person name="Weisshaar B."/>
            <person name="Soriano F."/>
            <person name="Droege M."/>
            <person name="Puehler A."/>
        </authorList>
    </citation>
    <scope>NUCLEOTIDE SEQUENCE [LARGE SCALE GENOMIC DNA]</scope>
    <source>
        <strain evidence="2">ATCC 43042 / DSM 7109</strain>
    </source>
</reference>
<sequence length="131" mass="14172">MWGCAERGSGCPVVIRKARFPALYAVEVLTPDPPGVDRLGNPKPSGTFSAKTISVIGWHTGSTEEVFGDSVLRTKDTLSLYVHADAAPQPDQRIRLPDGSEWDVDGHPIDHRHGPWFDPGAVVVSCKKVEG</sequence>
<proteinExistence type="predicted"/>
<dbReference type="HOGENOM" id="CLU_2129291_0_0_11"/>